<dbReference type="SUPFAM" id="SSF49562">
    <property type="entry name" value="C2 domain (Calcium/lipid-binding domain, CaLB)"/>
    <property type="match status" value="1"/>
</dbReference>
<dbReference type="GO" id="GO:0035005">
    <property type="term" value="F:1-phosphatidylinositol-4-phosphate 3-kinase activity"/>
    <property type="evidence" value="ECO:0007669"/>
    <property type="project" value="TreeGrafter"/>
</dbReference>
<dbReference type="Pfam" id="PF00454">
    <property type="entry name" value="PI3_PI4_kinase"/>
    <property type="match status" value="1"/>
</dbReference>
<dbReference type="GO" id="GO:0016303">
    <property type="term" value="F:1-phosphatidylinositol-3-kinase activity"/>
    <property type="evidence" value="ECO:0007669"/>
    <property type="project" value="TreeGrafter"/>
</dbReference>
<dbReference type="GO" id="GO:0043491">
    <property type="term" value="P:phosphatidylinositol 3-kinase/protein kinase B signal transduction"/>
    <property type="evidence" value="ECO:0007669"/>
    <property type="project" value="TreeGrafter"/>
</dbReference>
<dbReference type="PANTHER" id="PTHR10048">
    <property type="entry name" value="PHOSPHATIDYLINOSITOL KINASE"/>
    <property type="match status" value="1"/>
</dbReference>
<dbReference type="GO" id="GO:0005942">
    <property type="term" value="C:phosphatidylinositol 3-kinase complex"/>
    <property type="evidence" value="ECO:0007669"/>
    <property type="project" value="TreeGrafter"/>
</dbReference>
<evidence type="ECO:0000313" key="7">
    <source>
        <dbReference type="Proteomes" id="UP000272942"/>
    </source>
</evidence>
<dbReference type="PROSITE" id="PS50004">
    <property type="entry name" value="C2"/>
    <property type="match status" value="1"/>
</dbReference>
<dbReference type="AlphaFoldDB" id="A0A183AG97"/>
<dbReference type="InterPro" id="IPR036940">
    <property type="entry name" value="PI3/4_kinase_cat_sf"/>
</dbReference>
<dbReference type="OrthoDB" id="67688at2759"/>
<evidence type="ECO:0000259" key="4">
    <source>
        <dbReference type="PROSITE" id="PS50004"/>
    </source>
</evidence>
<dbReference type="PROSITE" id="PS50290">
    <property type="entry name" value="PI3_4_KINASE_3"/>
    <property type="match status" value="1"/>
</dbReference>
<dbReference type="GO" id="GO:0016477">
    <property type="term" value="P:cell migration"/>
    <property type="evidence" value="ECO:0007669"/>
    <property type="project" value="TreeGrafter"/>
</dbReference>
<keyword evidence="1" id="KW-0808">Transferase</keyword>
<organism evidence="8">
    <name type="scientific">Echinostoma caproni</name>
    <dbReference type="NCBI Taxonomy" id="27848"/>
    <lineage>
        <taxon>Eukaryota</taxon>
        <taxon>Metazoa</taxon>
        <taxon>Spiralia</taxon>
        <taxon>Lophotrochozoa</taxon>
        <taxon>Platyhelminthes</taxon>
        <taxon>Trematoda</taxon>
        <taxon>Digenea</taxon>
        <taxon>Plagiorchiida</taxon>
        <taxon>Echinostomata</taxon>
        <taxon>Echinostomatoidea</taxon>
        <taxon>Echinostomatidae</taxon>
        <taxon>Echinostoma</taxon>
    </lineage>
</organism>
<dbReference type="PANTHER" id="PTHR10048:SF14">
    <property type="entry name" value="LD28067P"/>
    <property type="match status" value="1"/>
</dbReference>
<dbReference type="GO" id="GO:0048015">
    <property type="term" value="P:phosphatidylinositol-mediated signaling"/>
    <property type="evidence" value="ECO:0007669"/>
    <property type="project" value="TreeGrafter"/>
</dbReference>
<dbReference type="SMART" id="SM00146">
    <property type="entry name" value="PI3Kc"/>
    <property type="match status" value="1"/>
</dbReference>
<evidence type="ECO:0000256" key="1">
    <source>
        <dbReference type="ARBA" id="ARBA00022679"/>
    </source>
</evidence>
<dbReference type="InterPro" id="IPR011009">
    <property type="entry name" value="Kinase-like_dom_sf"/>
</dbReference>
<keyword evidence="2" id="KW-0418">Kinase</keyword>
<dbReference type="InterPro" id="IPR015433">
    <property type="entry name" value="PI3/4_kinase"/>
</dbReference>
<evidence type="ECO:0000313" key="6">
    <source>
        <dbReference type="EMBL" id="VDP77089.1"/>
    </source>
</evidence>
<accession>A0A183AG97</accession>
<protein>
    <submittedName>
        <fullName evidence="8">PI3K/PI4K domain-containing protein</fullName>
    </submittedName>
</protein>
<dbReference type="InterPro" id="IPR000008">
    <property type="entry name" value="C2_dom"/>
</dbReference>
<dbReference type="Gene3D" id="2.60.40.150">
    <property type="entry name" value="C2 domain"/>
    <property type="match status" value="1"/>
</dbReference>
<dbReference type="SUPFAM" id="SSF64268">
    <property type="entry name" value="PX domain"/>
    <property type="match status" value="1"/>
</dbReference>
<reference evidence="6 7" key="2">
    <citation type="submission" date="2018-11" db="EMBL/GenBank/DDBJ databases">
        <authorList>
            <consortium name="Pathogen Informatics"/>
        </authorList>
    </citation>
    <scope>NUCLEOTIDE SEQUENCE [LARGE SCALE GENOMIC DNA]</scope>
    <source>
        <strain evidence="6 7">Egypt</strain>
    </source>
</reference>
<keyword evidence="7" id="KW-1185">Reference proteome</keyword>
<dbReference type="Proteomes" id="UP000272942">
    <property type="component" value="Unassembled WGS sequence"/>
</dbReference>
<dbReference type="Gene3D" id="1.10.1070.11">
    <property type="entry name" value="Phosphatidylinositol 3-/4-kinase, catalytic domain"/>
    <property type="match status" value="1"/>
</dbReference>
<dbReference type="Gene3D" id="3.30.1520.10">
    <property type="entry name" value="Phox-like domain"/>
    <property type="match status" value="1"/>
</dbReference>
<proteinExistence type="predicted"/>
<dbReference type="EMBL" id="UZAN01042906">
    <property type="protein sequence ID" value="VDP77089.1"/>
    <property type="molecule type" value="Genomic_DNA"/>
</dbReference>
<dbReference type="SMART" id="SM00239">
    <property type="entry name" value="C2"/>
    <property type="match status" value="1"/>
</dbReference>
<sequence length="598" mass="66355">MLVLPALDNFLRSLAGCCVMTYVLGVGDRHNDNIMIRYSGHVFHVDFAKVFGNVQTFAGFKRDRVPFVLTQDMLHVLQAYSREISEASGAITGFGNAPSSGAGRSHNSNREGVQLFIDYCCEAYNLIRKHSYALLSILEMGLTMDIPGVTLDSVRYVMRALKLNLSEQQASQHFTELIRKTLQSKLPALNFFVHGLAQVKQASSGGGVSGTGPGSPNVQTHSPRSSMSRMENRTMDMSPDRMNPSSNIAGSRTAPHNNTGQLLSFNPKRFSYTQDGHIDAVVVEAAVKKKPNDKHLDHYFPMYVWRKNCRVPTRVYRRIADLNELSLAVQETYTDSPVLAILPHLLNALNSGNVTSVKTQNNVQTLVDTLLEEDEVISKSDLVYTFFHSVLFDERFSAEDAAQLTAGSSQMAFWAPTQLPCELPLSSDRSRSDFTLPLLTPSVATIGPAVDPRDFCSAAAAQRVADSLPALQLELCLSENMQQLDLLIKHGRALLIPGSNELPDVYVKVYLLSGRRRKSTKRKTAIIRRSSSPSFNTTFTYELTPHDVQVGFLEISAWHAVNLGENFSLGQVYIQLRSLTPGRSSTKWYPLNSDWDTV</sequence>
<dbReference type="Pfam" id="PF00168">
    <property type="entry name" value="C2"/>
    <property type="match status" value="1"/>
</dbReference>
<dbReference type="GO" id="GO:0005737">
    <property type="term" value="C:cytoplasm"/>
    <property type="evidence" value="ECO:0007669"/>
    <property type="project" value="TreeGrafter"/>
</dbReference>
<reference evidence="8" key="1">
    <citation type="submission" date="2016-06" db="UniProtKB">
        <authorList>
            <consortium name="WormBaseParasite"/>
        </authorList>
    </citation>
    <scope>IDENTIFICATION</scope>
</reference>
<dbReference type="InterPro" id="IPR000403">
    <property type="entry name" value="PI3/4_kinase_cat_dom"/>
</dbReference>
<dbReference type="GO" id="GO:0035091">
    <property type="term" value="F:phosphatidylinositol binding"/>
    <property type="evidence" value="ECO:0007669"/>
    <property type="project" value="InterPro"/>
</dbReference>
<dbReference type="PROSITE" id="PS00916">
    <property type="entry name" value="PI3_4_KINASE_2"/>
    <property type="match status" value="1"/>
</dbReference>
<feature type="compositionally biased region" description="Gly residues" evidence="3">
    <location>
        <begin position="204"/>
        <end position="213"/>
    </location>
</feature>
<dbReference type="SUPFAM" id="SSF56112">
    <property type="entry name" value="Protein kinase-like (PK-like)"/>
    <property type="match status" value="1"/>
</dbReference>
<name>A0A183AG97_9TREM</name>
<evidence type="ECO:0000259" key="5">
    <source>
        <dbReference type="PROSITE" id="PS50290"/>
    </source>
</evidence>
<evidence type="ECO:0000256" key="3">
    <source>
        <dbReference type="SAM" id="MobiDB-lite"/>
    </source>
</evidence>
<feature type="domain" description="PI3K/PI4K catalytic" evidence="5">
    <location>
        <begin position="1"/>
        <end position="186"/>
    </location>
</feature>
<feature type="compositionally biased region" description="Polar residues" evidence="3">
    <location>
        <begin position="216"/>
        <end position="229"/>
    </location>
</feature>
<feature type="domain" description="C2" evidence="4">
    <location>
        <begin position="465"/>
        <end position="589"/>
    </location>
</feature>
<evidence type="ECO:0000256" key="2">
    <source>
        <dbReference type="ARBA" id="ARBA00022777"/>
    </source>
</evidence>
<dbReference type="InterPro" id="IPR035892">
    <property type="entry name" value="C2_domain_sf"/>
</dbReference>
<dbReference type="InterPro" id="IPR036871">
    <property type="entry name" value="PX_dom_sf"/>
</dbReference>
<dbReference type="GO" id="GO:0005886">
    <property type="term" value="C:plasma membrane"/>
    <property type="evidence" value="ECO:0007669"/>
    <property type="project" value="TreeGrafter"/>
</dbReference>
<feature type="region of interest" description="Disordered" evidence="3">
    <location>
        <begin position="203"/>
        <end position="230"/>
    </location>
</feature>
<dbReference type="InterPro" id="IPR018936">
    <property type="entry name" value="PI3/4_kinase_CS"/>
</dbReference>
<gene>
    <name evidence="6" type="ORF">ECPE_LOCUS5981</name>
</gene>
<evidence type="ECO:0000313" key="8">
    <source>
        <dbReference type="WBParaSite" id="ECPE_0000599501-mRNA-1"/>
    </source>
</evidence>
<dbReference type="WBParaSite" id="ECPE_0000599501-mRNA-1">
    <property type="protein sequence ID" value="ECPE_0000599501-mRNA-1"/>
    <property type="gene ID" value="ECPE_0000599501"/>
</dbReference>